<keyword evidence="1" id="KW-0732">Signal</keyword>
<keyword evidence="3" id="KW-1185">Reference proteome</keyword>
<proteinExistence type="predicted"/>
<evidence type="ECO:0000313" key="2">
    <source>
        <dbReference type="EMBL" id="QCD96113.1"/>
    </source>
</evidence>
<dbReference type="Proteomes" id="UP000501690">
    <property type="component" value="Linkage Group LG6"/>
</dbReference>
<organism evidence="2 3">
    <name type="scientific">Vigna unguiculata</name>
    <name type="common">Cowpea</name>
    <dbReference type="NCBI Taxonomy" id="3917"/>
    <lineage>
        <taxon>Eukaryota</taxon>
        <taxon>Viridiplantae</taxon>
        <taxon>Streptophyta</taxon>
        <taxon>Embryophyta</taxon>
        <taxon>Tracheophyta</taxon>
        <taxon>Spermatophyta</taxon>
        <taxon>Magnoliopsida</taxon>
        <taxon>eudicotyledons</taxon>
        <taxon>Gunneridae</taxon>
        <taxon>Pentapetalae</taxon>
        <taxon>rosids</taxon>
        <taxon>fabids</taxon>
        <taxon>Fabales</taxon>
        <taxon>Fabaceae</taxon>
        <taxon>Papilionoideae</taxon>
        <taxon>50 kb inversion clade</taxon>
        <taxon>NPAAA clade</taxon>
        <taxon>indigoferoid/millettioid clade</taxon>
        <taxon>Phaseoleae</taxon>
        <taxon>Vigna</taxon>
    </lineage>
</organism>
<evidence type="ECO:0000256" key="1">
    <source>
        <dbReference type="SAM" id="SignalP"/>
    </source>
</evidence>
<feature type="chain" id="PRO_5020030109" evidence="1">
    <location>
        <begin position="26"/>
        <end position="139"/>
    </location>
</feature>
<gene>
    <name evidence="2" type="ORF">DEO72_LG6g815</name>
</gene>
<name>A0A4D6M5T4_VIGUN</name>
<evidence type="ECO:0000313" key="3">
    <source>
        <dbReference type="Proteomes" id="UP000501690"/>
    </source>
</evidence>
<sequence>MATTMFIHLLYLLMMTLRYPLLSHATTRGSTIYKTQLVETRARTTCYGPHSVTSCEVPNMNHNSYSRHKICNITGHNPWLLNQVEIICTSHNLHTHIDTIRHSESQIKEYHVFTLHLEPQLKGYHSESQLKECSSKVHP</sequence>
<accession>A0A4D6M5T4</accession>
<dbReference type="AlphaFoldDB" id="A0A4D6M5T4"/>
<dbReference type="EMBL" id="CP039350">
    <property type="protein sequence ID" value="QCD96113.1"/>
    <property type="molecule type" value="Genomic_DNA"/>
</dbReference>
<reference evidence="2 3" key="1">
    <citation type="submission" date="2019-04" db="EMBL/GenBank/DDBJ databases">
        <title>An improved genome assembly and genetic linkage map for asparagus bean, Vigna unguiculata ssp. sesquipedialis.</title>
        <authorList>
            <person name="Xia Q."/>
            <person name="Zhang R."/>
            <person name="Dong Y."/>
        </authorList>
    </citation>
    <scope>NUCLEOTIDE SEQUENCE [LARGE SCALE GENOMIC DNA]</scope>
    <source>
        <tissue evidence="2">Leaf</tissue>
    </source>
</reference>
<feature type="signal peptide" evidence="1">
    <location>
        <begin position="1"/>
        <end position="25"/>
    </location>
</feature>
<protein>
    <submittedName>
        <fullName evidence="2">Uncharacterized protein</fullName>
    </submittedName>
</protein>